<dbReference type="OrthoDB" id="9793848at2"/>
<evidence type="ECO:0000256" key="2">
    <source>
        <dbReference type="ARBA" id="ARBA00022679"/>
    </source>
</evidence>
<dbReference type="GO" id="GO:0005829">
    <property type="term" value="C:cytosol"/>
    <property type="evidence" value="ECO:0007669"/>
    <property type="project" value="TreeGrafter"/>
</dbReference>
<proteinExistence type="inferred from homology"/>
<name>A0A0C1D8T4_9SPHI</name>
<dbReference type="EMBL" id="JSYN01000013">
    <property type="protein sequence ID" value="KIA93711.1"/>
    <property type="molecule type" value="Genomic_DNA"/>
</dbReference>
<dbReference type="Pfam" id="PF06865">
    <property type="entry name" value="Ppnp"/>
    <property type="match status" value="1"/>
</dbReference>
<dbReference type="AlphaFoldDB" id="A0A0C1D8T4"/>
<comment type="catalytic activity">
    <reaction evidence="3">
        <text>a purine D-ribonucleoside + phosphate = a purine nucleobase + alpha-D-ribose 1-phosphate</text>
        <dbReference type="Rhea" id="RHEA:19805"/>
        <dbReference type="ChEBI" id="CHEBI:26386"/>
        <dbReference type="ChEBI" id="CHEBI:43474"/>
        <dbReference type="ChEBI" id="CHEBI:57720"/>
        <dbReference type="ChEBI" id="CHEBI:142355"/>
        <dbReference type="EC" id="2.4.2.1"/>
    </reaction>
</comment>
<keyword evidence="1 3" id="KW-0328">Glycosyltransferase</keyword>
<dbReference type="InterPro" id="IPR009664">
    <property type="entry name" value="Ppnp"/>
</dbReference>
<keyword evidence="2 3" id="KW-0808">Transferase</keyword>
<comment type="catalytic activity">
    <reaction evidence="3">
        <text>xanthosine + phosphate = alpha-D-ribose 1-phosphate + xanthine</text>
        <dbReference type="Rhea" id="RHEA:27638"/>
        <dbReference type="ChEBI" id="CHEBI:17712"/>
        <dbReference type="ChEBI" id="CHEBI:18107"/>
        <dbReference type="ChEBI" id="CHEBI:43474"/>
        <dbReference type="ChEBI" id="CHEBI:57720"/>
        <dbReference type="EC" id="2.4.2.1"/>
    </reaction>
</comment>
<comment type="caution">
    <text evidence="4">The sequence shown here is derived from an EMBL/GenBank/DDBJ whole genome shotgun (WGS) entry which is preliminary data.</text>
</comment>
<reference evidence="4 5" key="1">
    <citation type="submission" date="2014-10" db="EMBL/GenBank/DDBJ databases">
        <title>Pedobacter Kyungheensis.</title>
        <authorList>
            <person name="Anderson B.M."/>
            <person name="Newman J.D."/>
        </authorList>
    </citation>
    <scope>NUCLEOTIDE SEQUENCE [LARGE SCALE GENOMIC DNA]</scope>
    <source>
        <strain evidence="4 5">KACC 16221</strain>
    </source>
</reference>
<dbReference type="RefSeq" id="WP_039476120.1">
    <property type="nucleotide sequence ID" value="NZ_JSYN01000013.1"/>
</dbReference>
<dbReference type="Gene3D" id="2.60.120.10">
    <property type="entry name" value="Jelly Rolls"/>
    <property type="match status" value="1"/>
</dbReference>
<organism evidence="4 5">
    <name type="scientific">Pedobacter kyungheensis</name>
    <dbReference type="NCBI Taxonomy" id="1069985"/>
    <lineage>
        <taxon>Bacteria</taxon>
        <taxon>Pseudomonadati</taxon>
        <taxon>Bacteroidota</taxon>
        <taxon>Sphingobacteriia</taxon>
        <taxon>Sphingobacteriales</taxon>
        <taxon>Sphingobacteriaceae</taxon>
        <taxon>Pedobacter</taxon>
    </lineage>
</organism>
<protein>
    <recommendedName>
        <fullName evidence="3">Pyrimidine/purine nucleoside phosphorylase</fullName>
        <ecNumber evidence="3">2.4.2.1</ecNumber>
        <ecNumber evidence="3">2.4.2.2</ecNumber>
    </recommendedName>
    <alternativeName>
        <fullName evidence="3">Adenosine phosphorylase</fullName>
    </alternativeName>
    <alternativeName>
        <fullName evidence="3">Cytidine phosphorylase</fullName>
    </alternativeName>
    <alternativeName>
        <fullName evidence="3">Guanosine phosphorylase</fullName>
    </alternativeName>
    <alternativeName>
        <fullName evidence="3">Inosine phosphorylase</fullName>
    </alternativeName>
    <alternativeName>
        <fullName evidence="3">Thymidine phosphorylase</fullName>
    </alternativeName>
    <alternativeName>
        <fullName evidence="3">Uridine phosphorylase</fullName>
    </alternativeName>
    <alternativeName>
        <fullName evidence="3">Xanthosine phosphorylase</fullName>
    </alternativeName>
</protein>
<evidence type="ECO:0000313" key="4">
    <source>
        <dbReference type="EMBL" id="KIA93711.1"/>
    </source>
</evidence>
<evidence type="ECO:0000256" key="1">
    <source>
        <dbReference type="ARBA" id="ARBA00022676"/>
    </source>
</evidence>
<accession>A0A0C1D8T4</accession>
<dbReference type="HAMAP" id="MF_01537">
    <property type="entry name" value="Nucleos_phosphorylase_PpnP"/>
    <property type="match status" value="1"/>
</dbReference>
<dbReference type="FunFam" id="2.60.120.10:FF:000016">
    <property type="entry name" value="Pyrimidine/purine nucleoside phosphorylase"/>
    <property type="match status" value="1"/>
</dbReference>
<comment type="catalytic activity">
    <reaction evidence="3">
        <text>adenosine + phosphate = alpha-D-ribose 1-phosphate + adenine</text>
        <dbReference type="Rhea" id="RHEA:27642"/>
        <dbReference type="ChEBI" id="CHEBI:16335"/>
        <dbReference type="ChEBI" id="CHEBI:16708"/>
        <dbReference type="ChEBI" id="CHEBI:43474"/>
        <dbReference type="ChEBI" id="CHEBI:57720"/>
        <dbReference type="EC" id="2.4.2.1"/>
    </reaction>
</comment>
<evidence type="ECO:0000256" key="3">
    <source>
        <dbReference type="HAMAP-Rule" id="MF_01537"/>
    </source>
</evidence>
<comment type="catalytic activity">
    <reaction evidence="3">
        <text>inosine + phosphate = alpha-D-ribose 1-phosphate + hypoxanthine</text>
        <dbReference type="Rhea" id="RHEA:27646"/>
        <dbReference type="ChEBI" id="CHEBI:17368"/>
        <dbReference type="ChEBI" id="CHEBI:17596"/>
        <dbReference type="ChEBI" id="CHEBI:43474"/>
        <dbReference type="ChEBI" id="CHEBI:57720"/>
        <dbReference type="EC" id="2.4.2.1"/>
    </reaction>
</comment>
<dbReference type="GO" id="GO:0004731">
    <property type="term" value="F:purine-nucleoside phosphorylase activity"/>
    <property type="evidence" value="ECO:0007669"/>
    <property type="project" value="UniProtKB-UniRule"/>
</dbReference>
<comment type="function">
    <text evidence="3">Catalyzes the phosphorolysis of diverse nucleosides, yielding D-ribose 1-phosphate and the respective free bases. Can use uridine, adenosine, guanosine, cytidine, thymidine, inosine and xanthosine as substrates. Also catalyzes the reverse reactions.</text>
</comment>
<dbReference type="Proteomes" id="UP000031246">
    <property type="component" value="Unassembled WGS sequence"/>
</dbReference>
<comment type="catalytic activity">
    <reaction evidence="3">
        <text>cytidine + phosphate = cytosine + alpha-D-ribose 1-phosphate</text>
        <dbReference type="Rhea" id="RHEA:52540"/>
        <dbReference type="ChEBI" id="CHEBI:16040"/>
        <dbReference type="ChEBI" id="CHEBI:17562"/>
        <dbReference type="ChEBI" id="CHEBI:43474"/>
        <dbReference type="ChEBI" id="CHEBI:57720"/>
        <dbReference type="EC" id="2.4.2.2"/>
    </reaction>
</comment>
<dbReference type="GO" id="GO:0047975">
    <property type="term" value="F:guanosine phosphorylase activity"/>
    <property type="evidence" value="ECO:0007669"/>
    <property type="project" value="RHEA"/>
</dbReference>
<dbReference type="InterPro" id="IPR011051">
    <property type="entry name" value="RmlC_Cupin_sf"/>
</dbReference>
<comment type="catalytic activity">
    <reaction evidence="3">
        <text>guanosine + phosphate = alpha-D-ribose 1-phosphate + guanine</text>
        <dbReference type="Rhea" id="RHEA:13233"/>
        <dbReference type="ChEBI" id="CHEBI:16235"/>
        <dbReference type="ChEBI" id="CHEBI:16750"/>
        <dbReference type="ChEBI" id="CHEBI:43474"/>
        <dbReference type="ChEBI" id="CHEBI:57720"/>
        <dbReference type="EC" id="2.4.2.1"/>
    </reaction>
</comment>
<sequence>MITENQYFDGNVKSLGYETAEGKSTVGVINPGEYTFGTAQQEIMHVVEGELEALLPDATEWISITAGNHFEVPANASFKVKAAVQTAYLCQYR</sequence>
<dbReference type="GO" id="GO:0009032">
    <property type="term" value="F:thymidine phosphorylase activity"/>
    <property type="evidence" value="ECO:0007669"/>
    <property type="project" value="RHEA"/>
</dbReference>
<evidence type="ECO:0000313" key="5">
    <source>
        <dbReference type="Proteomes" id="UP000031246"/>
    </source>
</evidence>
<dbReference type="CDD" id="cd20296">
    <property type="entry name" value="cupin_PpnP-like"/>
    <property type="match status" value="1"/>
</dbReference>
<comment type="catalytic activity">
    <reaction evidence="3">
        <text>uridine + phosphate = alpha-D-ribose 1-phosphate + uracil</text>
        <dbReference type="Rhea" id="RHEA:24388"/>
        <dbReference type="ChEBI" id="CHEBI:16704"/>
        <dbReference type="ChEBI" id="CHEBI:17568"/>
        <dbReference type="ChEBI" id="CHEBI:43474"/>
        <dbReference type="ChEBI" id="CHEBI:57720"/>
        <dbReference type="EC" id="2.4.2.2"/>
    </reaction>
</comment>
<gene>
    <name evidence="3" type="primary">ppnP</name>
    <name evidence="4" type="ORF">OC25_11720</name>
</gene>
<comment type="similarity">
    <text evidence="3">Belongs to the nucleoside phosphorylase PpnP family.</text>
</comment>
<keyword evidence="5" id="KW-1185">Reference proteome</keyword>
<dbReference type="GO" id="GO:0004850">
    <property type="term" value="F:uridine phosphorylase activity"/>
    <property type="evidence" value="ECO:0007669"/>
    <property type="project" value="RHEA"/>
</dbReference>
<dbReference type="EC" id="2.4.2.1" evidence="3"/>
<dbReference type="SUPFAM" id="SSF51182">
    <property type="entry name" value="RmlC-like cupins"/>
    <property type="match status" value="1"/>
</dbReference>
<dbReference type="EC" id="2.4.2.2" evidence="3"/>
<dbReference type="InterPro" id="IPR014710">
    <property type="entry name" value="RmlC-like_jellyroll"/>
</dbReference>
<dbReference type="PANTHER" id="PTHR36540:SF1">
    <property type="entry name" value="PYRIMIDINE_PURINE NUCLEOSIDE PHOSPHORYLASE"/>
    <property type="match status" value="1"/>
</dbReference>
<comment type="catalytic activity">
    <reaction evidence="3">
        <text>thymidine + phosphate = 2-deoxy-alpha-D-ribose 1-phosphate + thymine</text>
        <dbReference type="Rhea" id="RHEA:16037"/>
        <dbReference type="ChEBI" id="CHEBI:17748"/>
        <dbReference type="ChEBI" id="CHEBI:17821"/>
        <dbReference type="ChEBI" id="CHEBI:43474"/>
        <dbReference type="ChEBI" id="CHEBI:57259"/>
        <dbReference type="EC" id="2.4.2.2"/>
    </reaction>
</comment>
<dbReference type="PANTHER" id="PTHR36540">
    <property type="entry name" value="PYRIMIDINE/PURINE NUCLEOSIDE PHOSPHORYLASE"/>
    <property type="match status" value="1"/>
</dbReference>